<feature type="transmembrane region" description="Helical" evidence="12">
    <location>
        <begin position="165"/>
        <end position="188"/>
    </location>
</feature>
<evidence type="ECO:0000256" key="8">
    <source>
        <dbReference type="ARBA" id="ARBA00022989"/>
    </source>
</evidence>
<dbReference type="VEuPathDB" id="FungiDB:H257_06523"/>
<feature type="region of interest" description="Disordered" evidence="11">
    <location>
        <begin position="243"/>
        <end position="280"/>
    </location>
</feature>
<feature type="transmembrane region" description="Helical" evidence="12">
    <location>
        <begin position="128"/>
        <end position="153"/>
    </location>
</feature>
<dbReference type="GO" id="GO:0016020">
    <property type="term" value="C:membrane"/>
    <property type="evidence" value="ECO:0007669"/>
    <property type="project" value="UniProtKB-SubCell"/>
</dbReference>
<reference evidence="14" key="1">
    <citation type="submission" date="2013-12" db="EMBL/GenBank/DDBJ databases">
        <title>The Genome Sequence of Aphanomyces astaci APO3.</title>
        <authorList>
            <consortium name="The Broad Institute Genomics Platform"/>
            <person name="Russ C."/>
            <person name="Tyler B."/>
            <person name="van West P."/>
            <person name="Dieguez-Uribeondo J."/>
            <person name="Young S.K."/>
            <person name="Zeng Q."/>
            <person name="Gargeya S."/>
            <person name="Fitzgerald M."/>
            <person name="Abouelleil A."/>
            <person name="Alvarado L."/>
            <person name="Chapman S.B."/>
            <person name="Gainer-Dewar J."/>
            <person name="Goldberg J."/>
            <person name="Griggs A."/>
            <person name="Gujja S."/>
            <person name="Hansen M."/>
            <person name="Howarth C."/>
            <person name="Imamovic A."/>
            <person name="Ireland A."/>
            <person name="Larimer J."/>
            <person name="McCowan C."/>
            <person name="Murphy C."/>
            <person name="Pearson M."/>
            <person name="Poon T.W."/>
            <person name="Priest M."/>
            <person name="Roberts A."/>
            <person name="Saif S."/>
            <person name="Shea T."/>
            <person name="Sykes S."/>
            <person name="Wortman J."/>
            <person name="Nusbaum C."/>
            <person name="Birren B."/>
        </authorList>
    </citation>
    <scope>NUCLEOTIDE SEQUENCE [LARGE SCALE GENOMIC DNA]</scope>
    <source>
        <strain evidence="14">APO3</strain>
    </source>
</reference>
<dbReference type="AlphaFoldDB" id="W4GKG8"/>
<evidence type="ECO:0000256" key="7">
    <source>
        <dbReference type="ARBA" id="ARBA00022982"/>
    </source>
</evidence>
<keyword evidence="10 12" id="KW-0472">Membrane</keyword>
<dbReference type="PROSITE" id="PS50939">
    <property type="entry name" value="CYTOCHROME_B561"/>
    <property type="match status" value="1"/>
</dbReference>
<keyword evidence="8 12" id="KW-1133">Transmembrane helix</keyword>
<feature type="transmembrane region" description="Helical" evidence="12">
    <location>
        <begin position="12"/>
        <end position="35"/>
    </location>
</feature>
<dbReference type="GO" id="GO:0046872">
    <property type="term" value="F:metal ion binding"/>
    <property type="evidence" value="ECO:0007669"/>
    <property type="project" value="UniProtKB-KW"/>
</dbReference>
<dbReference type="Pfam" id="PF03188">
    <property type="entry name" value="Cytochrom_B561"/>
    <property type="match status" value="1"/>
</dbReference>
<evidence type="ECO:0000256" key="4">
    <source>
        <dbReference type="ARBA" id="ARBA00022617"/>
    </source>
</evidence>
<evidence type="ECO:0000256" key="3">
    <source>
        <dbReference type="ARBA" id="ARBA00022448"/>
    </source>
</evidence>
<evidence type="ECO:0000256" key="2">
    <source>
        <dbReference type="ARBA" id="ARBA00004141"/>
    </source>
</evidence>
<keyword evidence="6" id="KW-0479">Metal-binding</keyword>
<accession>W4GKG8</accession>
<keyword evidence="4" id="KW-0349">Heme</keyword>
<dbReference type="SMART" id="SM00665">
    <property type="entry name" value="B561"/>
    <property type="match status" value="1"/>
</dbReference>
<dbReference type="InterPro" id="IPR006593">
    <property type="entry name" value="Cyt_b561/ferric_Rdtase_TM"/>
</dbReference>
<dbReference type="EMBL" id="KI913126">
    <property type="protein sequence ID" value="ETV80152.1"/>
    <property type="molecule type" value="Genomic_DNA"/>
</dbReference>
<dbReference type="GO" id="GO:0016491">
    <property type="term" value="F:oxidoreductase activity"/>
    <property type="evidence" value="ECO:0007669"/>
    <property type="project" value="InterPro"/>
</dbReference>
<feature type="transmembrane region" description="Helical" evidence="12">
    <location>
        <begin position="217"/>
        <end position="240"/>
    </location>
</feature>
<keyword evidence="7" id="KW-0249">Electron transport</keyword>
<keyword evidence="3" id="KW-0813">Transport</keyword>
<gene>
    <name evidence="14" type="ORF">H257_06523</name>
</gene>
<evidence type="ECO:0000256" key="5">
    <source>
        <dbReference type="ARBA" id="ARBA00022692"/>
    </source>
</evidence>
<evidence type="ECO:0000313" key="14">
    <source>
        <dbReference type="EMBL" id="ETV80152.1"/>
    </source>
</evidence>
<evidence type="ECO:0000256" key="10">
    <source>
        <dbReference type="ARBA" id="ARBA00023136"/>
    </source>
</evidence>
<organism evidence="14">
    <name type="scientific">Aphanomyces astaci</name>
    <name type="common">Crayfish plague agent</name>
    <dbReference type="NCBI Taxonomy" id="112090"/>
    <lineage>
        <taxon>Eukaryota</taxon>
        <taxon>Sar</taxon>
        <taxon>Stramenopiles</taxon>
        <taxon>Oomycota</taxon>
        <taxon>Saprolegniomycetes</taxon>
        <taxon>Saprolegniales</taxon>
        <taxon>Verrucalvaceae</taxon>
        <taxon>Aphanomyces</taxon>
    </lineage>
</organism>
<evidence type="ECO:0000256" key="6">
    <source>
        <dbReference type="ARBA" id="ARBA00022723"/>
    </source>
</evidence>
<feature type="compositionally biased region" description="Basic and acidic residues" evidence="11">
    <location>
        <begin position="262"/>
        <end position="280"/>
    </location>
</feature>
<dbReference type="RefSeq" id="XP_009830076.1">
    <property type="nucleotide sequence ID" value="XM_009831774.1"/>
</dbReference>
<keyword evidence="9" id="KW-0408">Iron</keyword>
<dbReference type="OrthoDB" id="907479at2759"/>
<feature type="transmembrane region" description="Helical" evidence="12">
    <location>
        <begin position="94"/>
        <end position="116"/>
    </location>
</feature>
<sequence length="280" mass="30793">MVMGSVMRTCSYVLPFVVVVLMVVWMGTTLTSYTVTSDDTVEAKSLSGFAWAPNDGRVFNWHPVLMSFGLLFCSSQAILIFVTKPYSHHVNKMIHVACHTCAIVSVIVGLVAVVRFHNEHDIKNFYSLHSWIGLATLLVFASQYALGFLAFFYPGVQVKLRMLLVPYHIGLGVGIVALVGITTVAGVMEKLMFNRSCNLHGTLDGLKVKGYQSWDCVLGNTIGLLILVAVLSLASAIWLSKHSPSVSEDRTSDHDSDSDDRDETKPLLKDTALKDDSKHN</sequence>
<name>W4GKG8_APHAT</name>
<comment type="subcellular location">
    <subcellularLocation>
        <location evidence="2">Membrane</location>
        <topology evidence="2">Multi-pass membrane protein</topology>
    </subcellularLocation>
</comment>
<evidence type="ECO:0000259" key="13">
    <source>
        <dbReference type="PROSITE" id="PS50939"/>
    </source>
</evidence>
<evidence type="ECO:0000256" key="11">
    <source>
        <dbReference type="SAM" id="MobiDB-lite"/>
    </source>
</evidence>
<dbReference type="InterPro" id="IPR043205">
    <property type="entry name" value="CYB561/CYBRD1-like"/>
</dbReference>
<evidence type="ECO:0000256" key="12">
    <source>
        <dbReference type="SAM" id="Phobius"/>
    </source>
</evidence>
<proteinExistence type="predicted"/>
<dbReference type="PANTHER" id="PTHR10106">
    <property type="entry name" value="CYTOCHROME B561-RELATED"/>
    <property type="match status" value="1"/>
</dbReference>
<evidence type="ECO:0000256" key="9">
    <source>
        <dbReference type="ARBA" id="ARBA00023004"/>
    </source>
</evidence>
<dbReference type="PANTHER" id="PTHR10106:SF0">
    <property type="entry name" value="LD36721P"/>
    <property type="match status" value="1"/>
</dbReference>
<feature type="domain" description="Cytochrome b561" evidence="13">
    <location>
        <begin position="10"/>
        <end position="238"/>
    </location>
</feature>
<dbReference type="GeneID" id="20808519"/>
<dbReference type="Gene3D" id="1.20.120.1770">
    <property type="match status" value="1"/>
</dbReference>
<evidence type="ECO:0000256" key="1">
    <source>
        <dbReference type="ARBA" id="ARBA00001970"/>
    </source>
</evidence>
<comment type="cofactor">
    <cofactor evidence="1">
        <name>heme b</name>
        <dbReference type="ChEBI" id="CHEBI:60344"/>
    </cofactor>
</comment>
<protein>
    <recommendedName>
        <fullName evidence="13">Cytochrome b561 domain-containing protein</fullName>
    </recommendedName>
</protein>
<keyword evidence="5 12" id="KW-0812">Transmembrane</keyword>
<feature type="transmembrane region" description="Helical" evidence="12">
    <location>
        <begin position="61"/>
        <end position="82"/>
    </location>
</feature>